<accession>A0A822YVV8</accession>
<evidence type="ECO:0000313" key="1">
    <source>
        <dbReference type="EMBL" id="DAD36263.1"/>
    </source>
</evidence>
<proteinExistence type="predicted"/>
<dbReference type="EMBL" id="DUZY01000004">
    <property type="protein sequence ID" value="DAD36263.1"/>
    <property type="molecule type" value="Genomic_DNA"/>
</dbReference>
<reference evidence="1 2" key="1">
    <citation type="journal article" date="2020" name="Mol. Biol. Evol.">
        <title>Distinct Expression and Methylation Patterns for Genes with Different Fates following a Single Whole-Genome Duplication in Flowering Plants.</title>
        <authorList>
            <person name="Shi T."/>
            <person name="Rahmani R.S."/>
            <person name="Gugger P.F."/>
            <person name="Wang M."/>
            <person name="Li H."/>
            <person name="Zhang Y."/>
            <person name="Li Z."/>
            <person name="Wang Q."/>
            <person name="Van de Peer Y."/>
            <person name="Marchal K."/>
            <person name="Chen J."/>
        </authorList>
    </citation>
    <scope>NUCLEOTIDE SEQUENCE [LARGE SCALE GENOMIC DNA]</scope>
    <source>
        <tissue evidence="1">Leaf</tissue>
    </source>
</reference>
<dbReference type="AlphaFoldDB" id="A0A822YVV8"/>
<gene>
    <name evidence="1" type="ORF">HUJ06_006903</name>
</gene>
<organism evidence="1 2">
    <name type="scientific">Nelumbo nucifera</name>
    <name type="common">Sacred lotus</name>
    <dbReference type="NCBI Taxonomy" id="4432"/>
    <lineage>
        <taxon>Eukaryota</taxon>
        <taxon>Viridiplantae</taxon>
        <taxon>Streptophyta</taxon>
        <taxon>Embryophyta</taxon>
        <taxon>Tracheophyta</taxon>
        <taxon>Spermatophyta</taxon>
        <taxon>Magnoliopsida</taxon>
        <taxon>Proteales</taxon>
        <taxon>Nelumbonaceae</taxon>
        <taxon>Nelumbo</taxon>
    </lineage>
</organism>
<sequence length="45" mass="5289">MLRSEFPEFKRLEKSSASPRRLRGQAAAISAREFSFWFSGQKLQR</sequence>
<comment type="caution">
    <text evidence="1">The sequence shown here is derived from an EMBL/GenBank/DDBJ whole genome shotgun (WGS) entry which is preliminary data.</text>
</comment>
<dbReference type="Proteomes" id="UP000607653">
    <property type="component" value="Unassembled WGS sequence"/>
</dbReference>
<name>A0A822YVV8_NELNU</name>
<evidence type="ECO:0000313" key="2">
    <source>
        <dbReference type="Proteomes" id="UP000607653"/>
    </source>
</evidence>
<keyword evidence="2" id="KW-1185">Reference proteome</keyword>
<protein>
    <submittedName>
        <fullName evidence="1">Uncharacterized protein</fullName>
    </submittedName>
</protein>